<dbReference type="Pfam" id="PF04055">
    <property type="entry name" value="Radical_SAM"/>
    <property type="match status" value="1"/>
</dbReference>
<evidence type="ECO:0000256" key="3">
    <source>
        <dbReference type="ARBA" id="ARBA00022691"/>
    </source>
</evidence>
<evidence type="ECO:0000256" key="1">
    <source>
        <dbReference type="ARBA" id="ARBA00001966"/>
    </source>
</evidence>
<dbReference type="CDD" id="cd01335">
    <property type="entry name" value="Radical_SAM"/>
    <property type="match status" value="1"/>
</dbReference>
<dbReference type="GO" id="GO:0003824">
    <property type="term" value="F:catalytic activity"/>
    <property type="evidence" value="ECO:0007669"/>
    <property type="project" value="InterPro"/>
</dbReference>
<reference evidence="9" key="1">
    <citation type="submission" date="2018-10" db="EMBL/GenBank/DDBJ databases">
        <authorList>
            <person name="Aoki K."/>
        </authorList>
    </citation>
    <scope>NUCLEOTIDE SEQUENCE</scope>
</reference>
<dbReference type="PANTHER" id="PTHR43787:SF10">
    <property type="entry name" value="COFACTOR MODIFYING PROTEIN"/>
    <property type="match status" value="1"/>
</dbReference>
<keyword evidence="5" id="KW-0408">Iron</keyword>
<evidence type="ECO:0000259" key="7">
    <source>
        <dbReference type="Pfam" id="PF04055"/>
    </source>
</evidence>
<protein>
    <submittedName>
        <fullName evidence="9">Molybdenum cofactor biosynthesis enzyme and related Fe-S oxidoreductases</fullName>
    </submittedName>
</protein>
<dbReference type="SFLD" id="SFLDS00029">
    <property type="entry name" value="Radical_SAM"/>
    <property type="match status" value="1"/>
</dbReference>
<keyword evidence="4" id="KW-0479">Metal-binding</keyword>
<evidence type="ECO:0000256" key="2">
    <source>
        <dbReference type="ARBA" id="ARBA00022485"/>
    </source>
</evidence>
<dbReference type="Pfam" id="PF13186">
    <property type="entry name" value="SPASM"/>
    <property type="match status" value="1"/>
</dbReference>
<name>A0A3B1E5H7_9ZZZZ</name>
<dbReference type="SUPFAM" id="SSF102114">
    <property type="entry name" value="Radical SAM enzymes"/>
    <property type="match status" value="1"/>
</dbReference>
<dbReference type="InterPro" id="IPR058240">
    <property type="entry name" value="rSAM_sf"/>
</dbReference>
<evidence type="ECO:0000256" key="6">
    <source>
        <dbReference type="ARBA" id="ARBA00023014"/>
    </source>
</evidence>
<organism evidence="9">
    <name type="scientific">hydrothermal vent metagenome</name>
    <dbReference type="NCBI Taxonomy" id="652676"/>
    <lineage>
        <taxon>unclassified sequences</taxon>
        <taxon>metagenomes</taxon>
        <taxon>ecological metagenomes</taxon>
    </lineage>
</organism>
<dbReference type="AlphaFoldDB" id="A0A3B1E5H7"/>
<dbReference type="PANTHER" id="PTHR43787">
    <property type="entry name" value="FEMO COFACTOR BIOSYNTHESIS PROTEIN NIFB-RELATED"/>
    <property type="match status" value="1"/>
</dbReference>
<dbReference type="InterPro" id="IPR007197">
    <property type="entry name" value="rSAM"/>
</dbReference>
<keyword evidence="2" id="KW-0004">4Fe-4S</keyword>
<gene>
    <name evidence="9" type="ORF">MNB_ARC-1_182</name>
</gene>
<dbReference type="Gene3D" id="3.20.20.70">
    <property type="entry name" value="Aldolase class I"/>
    <property type="match status" value="1"/>
</dbReference>
<dbReference type="InterPro" id="IPR013785">
    <property type="entry name" value="Aldolase_TIM"/>
</dbReference>
<evidence type="ECO:0000313" key="9">
    <source>
        <dbReference type="EMBL" id="VAY86527.1"/>
    </source>
</evidence>
<feature type="domain" description="Radical SAM core" evidence="7">
    <location>
        <begin position="8"/>
        <end position="119"/>
    </location>
</feature>
<evidence type="ECO:0000256" key="5">
    <source>
        <dbReference type="ARBA" id="ARBA00023004"/>
    </source>
</evidence>
<evidence type="ECO:0000256" key="4">
    <source>
        <dbReference type="ARBA" id="ARBA00022723"/>
    </source>
</evidence>
<keyword evidence="6" id="KW-0411">Iron-sulfur</keyword>
<sequence>MKFNKVYIEITNICGLSCSFCPTKILPSTTMDLQVFENILVQLKPYTKEITYHIFGDPLTLSNLKQYLDLSLKHNFKVHITTTGYYLNKFDLNLFLHPCIKQINFSLNSFNKNNIDKTLNEYLDPMFKLSSLKLDNNINSFLNFRLWNLDVNNKEELFNSEIINKLETNYNINLSNIEYKKPTRLANKIKLNFDNYFQWPTLKSNHYSHGTCYGLKSHFGILSSGVVVPCCLDSNGVVNLGNIKNKSLKEILTSTKSINIINGFKHNIATEELCKKCQYKDKFKKI</sequence>
<dbReference type="InterPro" id="IPR023885">
    <property type="entry name" value="4Fe4S-binding_SPASM_dom"/>
</dbReference>
<dbReference type="CDD" id="cd21122">
    <property type="entry name" value="SPASM_rSAM"/>
    <property type="match status" value="1"/>
</dbReference>
<proteinExistence type="predicted"/>
<keyword evidence="3" id="KW-0949">S-adenosyl-L-methionine</keyword>
<dbReference type="GO" id="GO:0046872">
    <property type="term" value="F:metal ion binding"/>
    <property type="evidence" value="ECO:0007669"/>
    <property type="project" value="UniProtKB-KW"/>
</dbReference>
<dbReference type="GO" id="GO:0051539">
    <property type="term" value="F:4 iron, 4 sulfur cluster binding"/>
    <property type="evidence" value="ECO:0007669"/>
    <property type="project" value="UniProtKB-KW"/>
</dbReference>
<comment type="cofactor">
    <cofactor evidence="1">
        <name>[4Fe-4S] cluster</name>
        <dbReference type="ChEBI" id="CHEBI:49883"/>
    </cofactor>
</comment>
<accession>A0A3B1E5H7</accession>
<dbReference type="EMBL" id="UOYO01000013">
    <property type="protein sequence ID" value="VAY86527.1"/>
    <property type="molecule type" value="Genomic_DNA"/>
</dbReference>
<feature type="domain" description="4Fe4S-binding SPASM" evidence="8">
    <location>
        <begin position="212"/>
        <end position="278"/>
    </location>
</feature>
<evidence type="ECO:0000259" key="8">
    <source>
        <dbReference type="Pfam" id="PF13186"/>
    </source>
</evidence>